<dbReference type="KEGG" id="cbr:CBG_25430"/>
<dbReference type="RefSeq" id="XP_045100262.1">
    <property type="nucleotide sequence ID" value="XM_045241602.1"/>
</dbReference>
<reference evidence="2 3" key="1">
    <citation type="journal article" date="2003" name="PLoS Biol.">
        <title>The genome sequence of Caenorhabditis briggsae: a platform for comparative genomics.</title>
        <authorList>
            <person name="Stein L.D."/>
            <person name="Bao Z."/>
            <person name="Blasiar D."/>
            <person name="Blumenthal T."/>
            <person name="Brent M.R."/>
            <person name="Chen N."/>
            <person name="Chinwalla A."/>
            <person name="Clarke L."/>
            <person name="Clee C."/>
            <person name="Coghlan A."/>
            <person name="Coulson A."/>
            <person name="D'Eustachio P."/>
            <person name="Fitch D.H."/>
            <person name="Fulton L.A."/>
            <person name="Fulton R.E."/>
            <person name="Griffiths-Jones S."/>
            <person name="Harris T.W."/>
            <person name="Hillier L.W."/>
            <person name="Kamath R."/>
            <person name="Kuwabara P.E."/>
            <person name="Mardis E.R."/>
            <person name="Marra M.A."/>
            <person name="Miner T.L."/>
            <person name="Minx P."/>
            <person name="Mullikin J.C."/>
            <person name="Plumb R.W."/>
            <person name="Rogers J."/>
            <person name="Schein J.E."/>
            <person name="Sohrmann M."/>
            <person name="Spieth J."/>
            <person name="Stajich J.E."/>
            <person name="Wei C."/>
            <person name="Willey D."/>
            <person name="Wilson R.K."/>
            <person name="Durbin R."/>
            <person name="Waterston R.H."/>
        </authorList>
    </citation>
    <scope>NUCLEOTIDE SEQUENCE [LARGE SCALE GENOMIC DNA]</scope>
    <source>
        <strain evidence="2 3">AF16</strain>
    </source>
</reference>
<dbReference type="CTD" id="68916920"/>
<dbReference type="GeneID" id="68916920"/>
<sequence length="30" mass="3419">MNEDGKPPLPSSPPPEPYEPPRRVNFNLSR</sequence>
<gene>
    <name evidence="2" type="ORF">CBG25430</name>
    <name evidence="2" type="ORF">CBG_25430</name>
</gene>
<dbReference type="InParanoid" id="B6ILC3"/>
<protein>
    <submittedName>
        <fullName evidence="2">Protein CBG25430</fullName>
    </submittedName>
</protein>
<reference evidence="2 3" key="2">
    <citation type="journal article" date="2011" name="PLoS Genet.">
        <title>Caenorhabditis briggsae recombinant inbred line genotypes reveal inter-strain incompatibility and the evolution of recombination.</title>
        <authorList>
            <person name="Ross J.A."/>
            <person name="Koboldt D.C."/>
            <person name="Staisch J.E."/>
            <person name="Chamberlin H.M."/>
            <person name="Gupta B.P."/>
            <person name="Miller R.D."/>
            <person name="Baird S.E."/>
            <person name="Haag E.S."/>
        </authorList>
    </citation>
    <scope>NUCLEOTIDE SEQUENCE [LARGE SCALE GENOMIC DNA]</scope>
    <source>
        <strain evidence="2 3">AF16</strain>
    </source>
</reference>
<dbReference type="AlphaFoldDB" id="B6ILC3"/>
<feature type="compositionally biased region" description="Pro residues" evidence="1">
    <location>
        <begin position="7"/>
        <end position="18"/>
    </location>
</feature>
<evidence type="ECO:0000313" key="2">
    <source>
        <dbReference type="EMBL" id="CAS00703.1"/>
    </source>
</evidence>
<keyword evidence="3" id="KW-1185">Reference proteome</keyword>
<dbReference type="EMBL" id="HE601474">
    <property type="protein sequence ID" value="CAS00703.1"/>
    <property type="molecule type" value="Genomic_DNA"/>
</dbReference>
<dbReference type="Proteomes" id="UP000008549">
    <property type="component" value="Unassembled WGS sequence"/>
</dbReference>
<dbReference type="HOGENOM" id="CLU_3406692_0_0_1"/>
<accession>B6ILC3</accession>
<evidence type="ECO:0000313" key="3">
    <source>
        <dbReference type="Proteomes" id="UP000008549"/>
    </source>
</evidence>
<name>B6ILC3_CAEBR</name>
<proteinExistence type="predicted"/>
<evidence type="ECO:0000256" key="1">
    <source>
        <dbReference type="SAM" id="MobiDB-lite"/>
    </source>
</evidence>
<organism evidence="2 3">
    <name type="scientific">Caenorhabditis briggsae</name>
    <dbReference type="NCBI Taxonomy" id="6238"/>
    <lineage>
        <taxon>Eukaryota</taxon>
        <taxon>Metazoa</taxon>
        <taxon>Ecdysozoa</taxon>
        <taxon>Nematoda</taxon>
        <taxon>Chromadorea</taxon>
        <taxon>Rhabditida</taxon>
        <taxon>Rhabditina</taxon>
        <taxon>Rhabditomorpha</taxon>
        <taxon>Rhabditoidea</taxon>
        <taxon>Rhabditidae</taxon>
        <taxon>Peloderinae</taxon>
        <taxon>Caenorhabditis</taxon>
    </lineage>
</organism>
<feature type="region of interest" description="Disordered" evidence="1">
    <location>
        <begin position="1"/>
        <end position="30"/>
    </location>
</feature>